<protein>
    <submittedName>
        <fullName evidence="3">C-type lectin domain-containing protein</fullName>
    </submittedName>
</protein>
<gene>
    <name evidence="1" type="ORF">TTAC_LOCUS6099</name>
</gene>
<evidence type="ECO:0000313" key="2">
    <source>
        <dbReference type="Proteomes" id="UP000274429"/>
    </source>
</evidence>
<accession>A0A0R3WZA8</accession>
<keyword evidence="2" id="KW-1185">Reference proteome</keyword>
<evidence type="ECO:0000313" key="1">
    <source>
        <dbReference type="EMBL" id="VDM30247.1"/>
    </source>
</evidence>
<dbReference type="OrthoDB" id="6224622at2759"/>
<proteinExistence type="predicted"/>
<reference evidence="3" key="1">
    <citation type="submission" date="2017-02" db="UniProtKB">
        <authorList>
            <consortium name="WormBaseParasite"/>
        </authorList>
    </citation>
    <scope>IDENTIFICATION</scope>
</reference>
<organism evidence="3">
    <name type="scientific">Hydatigena taeniaeformis</name>
    <name type="common">Feline tapeworm</name>
    <name type="synonym">Taenia taeniaeformis</name>
    <dbReference type="NCBI Taxonomy" id="6205"/>
    <lineage>
        <taxon>Eukaryota</taxon>
        <taxon>Metazoa</taxon>
        <taxon>Spiralia</taxon>
        <taxon>Lophotrochozoa</taxon>
        <taxon>Platyhelminthes</taxon>
        <taxon>Cestoda</taxon>
        <taxon>Eucestoda</taxon>
        <taxon>Cyclophyllidea</taxon>
        <taxon>Taeniidae</taxon>
        <taxon>Hydatigera</taxon>
    </lineage>
</organism>
<evidence type="ECO:0000313" key="3">
    <source>
        <dbReference type="WBParaSite" id="TTAC_0000611401-mRNA-1"/>
    </source>
</evidence>
<dbReference type="Proteomes" id="UP000274429">
    <property type="component" value="Unassembled WGS sequence"/>
</dbReference>
<sequence length="210" mass="23835">MFTCSNCREFFNPSGPEFEGTSGLFTYAIFASVEVNHDRAVKMCSTFYKQGRLAWLGDREVKPLRAIIDQAIAFHYMNLNNFFWIDGQLEDVRCRPQNTSCKWAASPFSHVESGAARSFRNTDVIFHKPRNKNARDAPYWPVLLPNVNMEFEAPEEFIFTSAPGYVKGGFICSHEGDYNGCPLGFAKMSATHLPEELIPKVITIENLCKQ</sequence>
<dbReference type="AlphaFoldDB" id="A0A0R3WZA8"/>
<reference evidence="1 2" key="2">
    <citation type="submission" date="2018-11" db="EMBL/GenBank/DDBJ databases">
        <authorList>
            <consortium name="Pathogen Informatics"/>
        </authorList>
    </citation>
    <scope>NUCLEOTIDE SEQUENCE [LARGE SCALE GENOMIC DNA]</scope>
</reference>
<dbReference type="EMBL" id="UYWX01020293">
    <property type="protein sequence ID" value="VDM30247.1"/>
    <property type="molecule type" value="Genomic_DNA"/>
</dbReference>
<dbReference type="WBParaSite" id="TTAC_0000611401-mRNA-1">
    <property type="protein sequence ID" value="TTAC_0000611401-mRNA-1"/>
    <property type="gene ID" value="TTAC_0000611401"/>
</dbReference>
<name>A0A0R3WZA8_HYDTA</name>